<reference evidence="2 4" key="1">
    <citation type="journal article" date="2011" name="Stand. Genomic Sci.">
        <title>Draft genome sequence of Caminibacter mediatlanticus strain TB-2, an epsilonproteobacterium isolated from a deep-sea hydrothermal vent.</title>
        <authorList>
            <person name="Giovannelli D."/>
            <person name="Ferriera S."/>
            <person name="Johnson J."/>
            <person name="Kravitz S."/>
            <person name="Perez-Rodriguez I."/>
            <person name="Ricci J."/>
            <person name="O'Brien C."/>
            <person name="Voordeckers J.W."/>
            <person name="Bini E."/>
            <person name="Vetriani C."/>
        </authorList>
    </citation>
    <scope>NUCLEOTIDE SEQUENCE [LARGE SCALE GENOMIC DNA]</scope>
    <source>
        <strain evidence="2 4">TB-2</strain>
    </source>
</reference>
<organism evidence="2 4">
    <name type="scientific">Caminibacter mediatlanticus TB-2</name>
    <dbReference type="NCBI Taxonomy" id="391592"/>
    <lineage>
        <taxon>Bacteria</taxon>
        <taxon>Pseudomonadati</taxon>
        <taxon>Campylobacterota</taxon>
        <taxon>Epsilonproteobacteria</taxon>
        <taxon>Nautiliales</taxon>
        <taxon>Nautiliaceae</taxon>
        <taxon>Caminibacter</taxon>
    </lineage>
</organism>
<evidence type="ECO:0000313" key="3">
    <source>
        <dbReference type="EMBL" id="QCT95268.1"/>
    </source>
</evidence>
<gene>
    <name evidence="2" type="ORF">CMTB2_03888</name>
    <name evidence="3" type="ORF">FE773_08705</name>
</gene>
<dbReference type="InterPro" id="IPR021731">
    <property type="entry name" value="AMIN_dom"/>
</dbReference>
<reference evidence="3 5" key="2">
    <citation type="submission" date="2019-05" db="EMBL/GenBank/DDBJ databases">
        <title>A comparative analysis of the Nautiliaceae.</title>
        <authorList>
            <person name="Grosche A."/>
            <person name="Smedile F."/>
            <person name="Vetriani C."/>
        </authorList>
    </citation>
    <scope>NUCLEOTIDE SEQUENCE [LARGE SCALE GENOMIC DNA]</scope>
    <source>
        <strain evidence="3 5">TB-2</strain>
    </source>
</reference>
<name>A0AAI9AJ68_9BACT</name>
<dbReference type="EMBL" id="ABCJ01000001">
    <property type="protein sequence ID" value="EDM24627.1"/>
    <property type="molecule type" value="Genomic_DNA"/>
</dbReference>
<sequence length="189" mass="22795">MRFLFLLIFIVCLNARINPFEPVIKPHQTQIVKPVFFKKEVVYLPKDARVLKKVIFVYQTLSSDIKQKTIDINKNIDFHKPIILLHKSKNFKNQKAYFKYFYLYIQNKKIFIKTKDKLIRSFFLVKPFRLVLDFKRYSNIPTIKKEFNSFVKKVVVGSHTSFYRVVIYLDANYNYKVIKKKDGVEIEFY</sequence>
<evidence type="ECO:0000313" key="4">
    <source>
        <dbReference type="Proteomes" id="UP000003288"/>
    </source>
</evidence>
<feature type="domain" description="AMIN" evidence="1">
    <location>
        <begin position="108"/>
        <end position="186"/>
    </location>
</feature>
<proteinExistence type="predicted"/>
<evidence type="ECO:0000259" key="1">
    <source>
        <dbReference type="Pfam" id="PF11741"/>
    </source>
</evidence>
<evidence type="ECO:0000313" key="5">
    <source>
        <dbReference type="Proteomes" id="UP000306825"/>
    </source>
</evidence>
<evidence type="ECO:0000313" key="2">
    <source>
        <dbReference type="EMBL" id="EDM24627.1"/>
    </source>
</evidence>
<dbReference type="Proteomes" id="UP000003288">
    <property type="component" value="Unassembled WGS sequence"/>
</dbReference>
<keyword evidence="5" id="KW-1185">Reference proteome</keyword>
<dbReference type="AlphaFoldDB" id="A0AAI9AJ68"/>
<protein>
    <submittedName>
        <fullName evidence="3">AMIN domain-containing protein</fullName>
    </submittedName>
</protein>
<dbReference type="Proteomes" id="UP000306825">
    <property type="component" value="Chromosome"/>
</dbReference>
<dbReference type="EMBL" id="CP040463">
    <property type="protein sequence ID" value="QCT95268.1"/>
    <property type="molecule type" value="Genomic_DNA"/>
</dbReference>
<dbReference type="Pfam" id="PF11741">
    <property type="entry name" value="AMIN"/>
    <property type="match status" value="1"/>
</dbReference>
<accession>A0AAI9AJ68</accession>
<dbReference type="RefSeq" id="WP_007473727.1">
    <property type="nucleotide sequence ID" value="NZ_ABCJ01000001.1"/>
</dbReference>